<protein>
    <recommendedName>
        <fullName evidence="5 6">Dephospho-CoA kinase</fullName>
        <ecNumber evidence="5 6">2.7.1.24</ecNumber>
    </recommendedName>
    <alternativeName>
        <fullName evidence="5">Dephosphocoenzyme A kinase</fullName>
    </alternativeName>
</protein>
<dbReference type="InterPro" id="IPR001977">
    <property type="entry name" value="Depp_CoAkinase"/>
</dbReference>
<comment type="similarity">
    <text evidence="1 5">Belongs to the CoaE family.</text>
</comment>
<dbReference type="HAMAP" id="MF_00376">
    <property type="entry name" value="Dephospho_CoA_kinase"/>
    <property type="match status" value="1"/>
</dbReference>
<dbReference type="Gene3D" id="3.40.50.300">
    <property type="entry name" value="P-loop containing nucleotide triphosphate hydrolases"/>
    <property type="match status" value="1"/>
</dbReference>
<dbReference type="EMBL" id="SNZH01000001">
    <property type="protein sequence ID" value="TDR48716.1"/>
    <property type="molecule type" value="Genomic_DNA"/>
</dbReference>
<keyword evidence="5" id="KW-0808">Transferase</keyword>
<keyword evidence="2 5" id="KW-0547">Nucleotide-binding</keyword>
<evidence type="ECO:0000256" key="4">
    <source>
        <dbReference type="ARBA" id="ARBA00022993"/>
    </source>
</evidence>
<dbReference type="AlphaFoldDB" id="A0A4V3DNK4"/>
<dbReference type="NCBIfam" id="TIGR00152">
    <property type="entry name" value="dephospho-CoA kinase"/>
    <property type="match status" value="1"/>
</dbReference>
<keyword evidence="5" id="KW-0963">Cytoplasm</keyword>
<keyword evidence="3 5" id="KW-0067">ATP-binding</keyword>
<comment type="function">
    <text evidence="5">Catalyzes the phosphorylation of the 3'-hydroxyl group of dephosphocoenzyme A to form coenzyme A.</text>
</comment>
<proteinExistence type="inferred from homology"/>
<evidence type="ECO:0000256" key="5">
    <source>
        <dbReference type="HAMAP-Rule" id="MF_00376"/>
    </source>
</evidence>
<dbReference type="Pfam" id="PF01121">
    <property type="entry name" value="CoaE"/>
    <property type="match status" value="1"/>
</dbReference>
<dbReference type="GO" id="GO:0015937">
    <property type="term" value="P:coenzyme A biosynthetic process"/>
    <property type="evidence" value="ECO:0007669"/>
    <property type="project" value="UniProtKB-UniRule"/>
</dbReference>
<dbReference type="OrthoDB" id="9812943at2"/>
<dbReference type="GO" id="GO:0004140">
    <property type="term" value="F:dephospho-CoA kinase activity"/>
    <property type="evidence" value="ECO:0007669"/>
    <property type="project" value="UniProtKB-UniRule"/>
</dbReference>
<dbReference type="GO" id="GO:0005524">
    <property type="term" value="F:ATP binding"/>
    <property type="evidence" value="ECO:0007669"/>
    <property type="project" value="UniProtKB-UniRule"/>
</dbReference>
<dbReference type="PANTHER" id="PTHR10695">
    <property type="entry name" value="DEPHOSPHO-COA KINASE-RELATED"/>
    <property type="match status" value="1"/>
</dbReference>
<organism evidence="7 8">
    <name type="scientific">Tahibacter aquaticus</name>
    <dbReference type="NCBI Taxonomy" id="520092"/>
    <lineage>
        <taxon>Bacteria</taxon>
        <taxon>Pseudomonadati</taxon>
        <taxon>Pseudomonadota</taxon>
        <taxon>Gammaproteobacteria</taxon>
        <taxon>Lysobacterales</taxon>
        <taxon>Rhodanobacteraceae</taxon>
        <taxon>Tahibacter</taxon>
    </lineage>
</organism>
<comment type="caution">
    <text evidence="7">The sequence shown here is derived from an EMBL/GenBank/DDBJ whole genome shotgun (WGS) entry which is preliminary data.</text>
</comment>
<dbReference type="UniPathway" id="UPA00241">
    <property type="reaction ID" value="UER00356"/>
</dbReference>
<dbReference type="GO" id="GO:0005737">
    <property type="term" value="C:cytoplasm"/>
    <property type="evidence" value="ECO:0007669"/>
    <property type="project" value="UniProtKB-SubCell"/>
</dbReference>
<dbReference type="RefSeq" id="WP_133816825.1">
    <property type="nucleotide sequence ID" value="NZ_SNZH01000001.1"/>
</dbReference>
<feature type="binding site" evidence="5">
    <location>
        <begin position="15"/>
        <end position="20"/>
    </location>
    <ligand>
        <name>ATP</name>
        <dbReference type="ChEBI" id="CHEBI:30616"/>
    </ligand>
</feature>
<comment type="catalytic activity">
    <reaction evidence="5">
        <text>3'-dephospho-CoA + ATP = ADP + CoA + H(+)</text>
        <dbReference type="Rhea" id="RHEA:18245"/>
        <dbReference type="ChEBI" id="CHEBI:15378"/>
        <dbReference type="ChEBI" id="CHEBI:30616"/>
        <dbReference type="ChEBI" id="CHEBI:57287"/>
        <dbReference type="ChEBI" id="CHEBI:57328"/>
        <dbReference type="ChEBI" id="CHEBI:456216"/>
        <dbReference type="EC" id="2.7.1.24"/>
    </reaction>
</comment>
<comment type="subcellular location">
    <subcellularLocation>
        <location evidence="5">Cytoplasm</location>
    </subcellularLocation>
</comment>
<sequence length="211" mass="22921">MSAAHFVVAVSGGIASGKSALTERFGRLGITCYDADVAARAVVAAGQPGLAEIVVQFGSGILRADGELDRAAMRHLVFADPNRRSALEAIVHPRVRAWLREKVDNDRGVYCLLAIPLLAETWPAYDWVDRVLIVDVDPAVQLQRLQQRDAIERELALNMIAAQATREQRLAIADDVVDNSGGLDELDLAVAQLHARYLRMAEKTGACEKPA</sequence>
<comment type="pathway">
    <text evidence="5">Cofactor biosynthesis; coenzyme A biosynthesis; CoA from (R)-pantothenate: step 5/5.</text>
</comment>
<evidence type="ECO:0000256" key="2">
    <source>
        <dbReference type="ARBA" id="ARBA00022741"/>
    </source>
</evidence>
<dbReference type="CDD" id="cd02022">
    <property type="entry name" value="DPCK"/>
    <property type="match status" value="1"/>
</dbReference>
<dbReference type="PROSITE" id="PS51219">
    <property type="entry name" value="DPCK"/>
    <property type="match status" value="1"/>
</dbReference>
<evidence type="ECO:0000256" key="1">
    <source>
        <dbReference type="ARBA" id="ARBA00009018"/>
    </source>
</evidence>
<evidence type="ECO:0000313" key="7">
    <source>
        <dbReference type="EMBL" id="TDR48716.1"/>
    </source>
</evidence>
<gene>
    <name evidence="5" type="primary">coaE</name>
    <name evidence="7" type="ORF">DFR29_101339</name>
</gene>
<dbReference type="PANTHER" id="PTHR10695:SF46">
    <property type="entry name" value="BIFUNCTIONAL COENZYME A SYNTHASE-RELATED"/>
    <property type="match status" value="1"/>
</dbReference>
<dbReference type="InterPro" id="IPR027417">
    <property type="entry name" value="P-loop_NTPase"/>
</dbReference>
<reference evidence="7 8" key="1">
    <citation type="submission" date="2019-03" db="EMBL/GenBank/DDBJ databases">
        <title>Genomic Encyclopedia of Type Strains, Phase IV (KMG-IV): sequencing the most valuable type-strain genomes for metagenomic binning, comparative biology and taxonomic classification.</title>
        <authorList>
            <person name="Goeker M."/>
        </authorList>
    </citation>
    <scope>NUCLEOTIDE SEQUENCE [LARGE SCALE GENOMIC DNA]</scope>
    <source>
        <strain evidence="7 8">DSM 21667</strain>
    </source>
</reference>
<name>A0A4V3DNK4_9GAMM</name>
<evidence type="ECO:0000256" key="3">
    <source>
        <dbReference type="ARBA" id="ARBA00022840"/>
    </source>
</evidence>
<accession>A0A4V3DNK4</accession>
<keyword evidence="8" id="KW-1185">Reference proteome</keyword>
<keyword evidence="5 7" id="KW-0418">Kinase</keyword>
<dbReference type="EC" id="2.7.1.24" evidence="5 6"/>
<dbReference type="SUPFAM" id="SSF52540">
    <property type="entry name" value="P-loop containing nucleoside triphosphate hydrolases"/>
    <property type="match status" value="1"/>
</dbReference>
<evidence type="ECO:0000256" key="6">
    <source>
        <dbReference type="NCBIfam" id="TIGR00152"/>
    </source>
</evidence>
<dbReference type="Proteomes" id="UP000295293">
    <property type="component" value="Unassembled WGS sequence"/>
</dbReference>
<evidence type="ECO:0000313" key="8">
    <source>
        <dbReference type="Proteomes" id="UP000295293"/>
    </source>
</evidence>
<keyword evidence="4 5" id="KW-0173">Coenzyme A biosynthesis</keyword>